<keyword evidence="1" id="KW-0472">Membrane</keyword>
<dbReference type="STRING" id="52560.SAMN04488082_12038"/>
<name>A0A1I3YID8_9BACT</name>
<feature type="transmembrane region" description="Helical" evidence="1">
    <location>
        <begin position="37"/>
        <end position="62"/>
    </location>
</feature>
<protein>
    <submittedName>
        <fullName evidence="2">Uncharacterized protein</fullName>
    </submittedName>
</protein>
<evidence type="ECO:0000313" key="3">
    <source>
        <dbReference type="Proteomes" id="UP000198635"/>
    </source>
</evidence>
<organism evidence="2 3">
    <name type="scientific">Desulfomicrobium apsheronum</name>
    <dbReference type="NCBI Taxonomy" id="52560"/>
    <lineage>
        <taxon>Bacteria</taxon>
        <taxon>Pseudomonadati</taxon>
        <taxon>Thermodesulfobacteriota</taxon>
        <taxon>Desulfovibrionia</taxon>
        <taxon>Desulfovibrionales</taxon>
        <taxon>Desulfomicrobiaceae</taxon>
        <taxon>Desulfomicrobium</taxon>
    </lineage>
</organism>
<sequence>MKNAPTNLSTGRDGGANTCLLSVFNKIVNLVKISGTYVLFTLVGLGGSAVGLIVLVAAMVAWEVVSHAN</sequence>
<accession>A0A1I3YID8</accession>
<evidence type="ECO:0000256" key="1">
    <source>
        <dbReference type="SAM" id="Phobius"/>
    </source>
</evidence>
<dbReference type="AlphaFoldDB" id="A0A1I3YID8"/>
<keyword evidence="3" id="KW-1185">Reference proteome</keyword>
<dbReference type="EMBL" id="FORX01000020">
    <property type="protein sequence ID" value="SFK31687.1"/>
    <property type="molecule type" value="Genomic_DNA"/>
</dbReference>
<evidence type="ECO:0000313" key="2">
    <source>
        <dbReference type="EMBL" id="SFK31687.1"/>
    </source>
</evidence>
<dbReference type="Proteomes" id="UP000198635">
    <property type="component" value="Unassembled WGS sequence"/>
</dbReference>
<keyword evidence="1" id="KW-1133">Transmembrane helix</keyword>
<proteinExistence type="predicted"/>
<gene>
    <name evidence="2" type="ORF">SAMN04488082_12038</name>
</gene>
<keyword evidence="1" id="KW-0812">Transmembrane</keyword>
<reference evidence="3" key="1">
    <citation type="submission" date="2016-10" db="EMBL/GenBank/DDBJ databases">
        <authorList>
            <person name="Varghese N."/>
            <person name="Submissions S."/>
        </authorList>
    </citation>
    <scope>NUCLEOTIDE SEQUENCE [LARGE SCALE GENOMIC DNA]</scope>
    <source>
        <strain evidence="3">DSM 5918</strain>
    </source>
</reference>